<organism evidence="1 2">
    <name type="scientific">Hyalomma asiaticum</name>
    <name type="common">Tick</name>
    <dbReference type="NCBI Taxonomy" id="266040"/>
    <lineage>
        <taxon>Eukaryota</taxon>
        <taxon>Metazoa</taxon>
        <taxon>Ecdysozoa</taxon>
        <taxon>Arthropoda</taxon>
        <taxon>Chelicerata</taxon>
        <taxon>Arachnida</taxon>
        <taxon>Acari</taxon>
        <taxon>Parasitiformes</taxon>
        <taxon>Ixodida</taxon>
        <taxon>Ixodoidea</taxon>
        <taxon>Ixodidae</taxon>
        <taxon>Hyalomminae</taxon>
        <taxon>Hyalomma</taxon>
    </lineage>
</organism>
<comment type="caution">
    <text evidence="1">The sequence shown here is derived from an EMBL/GenBank/DDBJ whole genome shotgun (WGS) entry which is preliminary data.</text>
</comment>
<proteinExistence type="predicted"/>
<name>A0ACB7S2Z5_HYAAI</name>
<sequence>MPQYKLVDYKVPSSGRLAALLFTYAGVEFEYVTYEKSKAAEAEADAPFGSLPVLYADGEMLGADYAICVYIARQYGLEGRDAREATKCATIVTGIASLFSSVRHAKPQRLAPEEDKLAEAKDLREKVPRYLRYFEKLLKDNGTEYFVGNQLTWADLAVTFSCVQLLQRFHGALDSHAHLKAHYERVTALPVVRAFLDQQQAAA</sequence>
<gene>
    <name evidence="1" type="ORF">HPB50_002619</name>
</gene>
<evidence type="ECO:0000313" key="1">
    <source>
        <dbReference type="EMBL" id="KAH6929537.1"/>
    </source>
</evidence>
<reference evidence="1" key="1">
    <citation type="submission" date="2020-05" db="EMBL/GenBank/DDBJ databases">
        <title>Large-scale comparative analyses of tick genomes elucidate their genetic diversity and vector capacities.</title>
        <authorList>
            <person name="Jia N."/>
            <person name="Wang J."/>
            <person name="Shi W."/>
            <person name="Du L."/>
            <person name="Sun Y."/>
            <person name="Zhan W."/>
            <person name="Jiang J."/>
            <person name="Wang Q."/>
            <person name="Zhang B."/>
            <person name="Ji P."/>
            <person name="Sakyi L.B."/>
            <person name="Cui X."/>
            <person name="Yuan T."/>
            <person name="Jiang B."/>
            <person name="Yang W."/>
            <person name="Lam T.T.-Y."/>
            <person name="Chang Q."/>
            <person name="Ding S."/>
            <person name="Wang X."/>
            <person name="Zhu J."/>
            <person name="Ruan X."/>
            <person name="Zhao L."/>
            <person name="Wei J."/>
            <person name="Que T."/>
            <person name="Du C."/>
            <person name="Cheng J."/>
            <person name="Dai P."/>
            <person name="Han X."/>
            <person name="Huang E."/>
            <person name="Gao Y."/>
            <person name="Liu J."/>
            <person name="Shao H."/>
            <person name="Ye R."/>
            <person name="Li L."/>
            <person name="Wei W."/>
            <person name="Wang X."/>
            <person name="Wang C."/>
            <person name="Yang T."/>
            <person name="Huo Q."/>
            <person name="Li W."/>
            <person name="Guo W."/>
            <person name="Chen H."/>
            <person name="Zhou L."/>
            <person name="Ni X."/>
            <person name="Tian J."/>
            <person name="Zhou Y."/>
            <person name="Sheng Y."/>
            <person name="Liu T."/>
            <person name="Pan Y."/>
            <person name="Xia L."/>
            <person name="Li J."/>
            <person name="Zhao F."/>
            <person name="Cao W."/>
        </authorList>
    </citation>
    <scope>NUCLEOTIDE SEQUENCE</scope>
    <source>
        <strain evidence="1">Hyas-2018</strain>
    </source>
</reference>
<keyword evidence="2" id="KW-1185">Reference proteome</keyword>
<accession>A0ACB7S2Z5</accession>
<dbReference type="Proteomes" id="UP000821845">
    <property type="component" value="Chromosome 5"/>
</dbReference>
<protein>
    <submittedName>
        <fullName evidence="1">Uncharacterized protein</fullName>
    </submittedName>
</protein>
<evidence type="ECO:0000313" key="2">
    <source>
        <dbReference type="Proteomes" id="UP000821845"/>
    </source>
</evidence>
<dbReference type="EMBL" id="CM023485">
    <property type="protein sequence ID" value="KAH6929537.1"/>
    <property type="molecule type" value="Genomic_DNA"/>
</dbReference>